<dbReference type="Gene3D" id="3.30.160.190">
    <property type="entry name" value="atu1810 like domain"/>
    <property type="match status" value="1"/>
</dbReference>
<keyword evidence="12" id="KW-0732">Signal</keyword>
<keyword evidence="14" id="KW-1185">Reference proteome</keyword>
<reference evidence="13" key="2">
    <citation type="submission" date="2015-06" db="UniProtKB">
        <authorList>
            <consortium name="EnsemblMetazoa"/>
        </authorList>
    </citation>
    <scope>IDENTIFICATION</scope>
</reference>
<dbReference type="HOGENOM" id="CLU_077196_3_1_1"/>
<name>T1KSK9_TETUR</name>
<feature type="signal peptide" evidence="12">
    <location>
        <begin position="1"/>
        <end position="17"/>
    </location>
</feature>
<keyword evidence="6 11" id="KW-0999">Mitochondrion inner membrane</keyword>
<protein>
    <recommendedName>
        <fullName evidence="3 11">NADH dehydrogenase [ubiquinone] iron-sulfur protein 4, mitochondrial</fullName>
    </recommendedName>
</protein>
<dbReference type="STRING" id="32264.T1KSK9"/>
<dbReference type="Proteomes" id="UP000015104">
    <property type="component" value="Unassembled WGS sequence"/>
</dbReference>
<evidence type="ECO:0000256" key="11">
    <source>
        <dbReference type="RuleBase" id="RU367010"/>
    </source>
</evidence>
<keyword evidence="10 11" id="KW-0472">Membrane</keyword>
<dbReference type="PANTHER" id="PTHR12219:SF8">
    <property type="entry name" value="NADH DEHYDROGENASE [UBIQUINONE] IRON-SULFUR PROTEIN 4, MITOCHONDRIAL"/>
    <property type="match status" value="1"/>
</dbReference>
<keyword evidence="8 11" id="KW-0249">Electron transport</keyword>
<dbReference type="GO" id="GO:0022900">
    <property type="term" value="P:electron transport chain"/>
    <property type="evidence" value="ECO:0007669"/>
    <property type="project" value="InterPro"/>
</dbReference>
<dbReference type="FunFam" id="3.30.160.190:FF:000001">
    <property type="entry name" value="NADH-ubiquinone oxidoreductase 21 kDa subunit mitochondrial"/>
    <property type="match status" value="1"/>
</dbReference>
<evidence type="ECO:0000256" key="7">
    <source>
        <dbReference type="ARBA" id="ARBA00022946"/>
    </source>
</evidence>
<dbReference type="Pfam" id="PF04800">
    <property type="entry name" value="NDUS4"/>
    <property type="match status" value="1"/>
</dbReference>
<sequence length="200" mass="22976">MLLGSSVLLRFIQFTMATTLFRVSSLPTLRRLMSTNKPIKVAGKELKPVDDVIAIDTNIVLHEDERRKHLVRGSSITSDISPVDISKVTGMPEEHSTSRRARIYKEAKNAMQSGTKNMHTWKLDFENRERWENPLMGWASTGDPISNLSLKFNSREEAIAFCEKNTWFYTVEEPPEARKPKKKSYADNFSWNKRTRVGSK</sequence>
<comment type="similarity">
    <text evidence="2 11">Belongs to the complex I NDUFS4 subunit family.</text>
</comment>
<evidence type="ECO:0000256" key="5">
    <source>
        <dbReference type="ARBA" id="ARBA00022660"/>
    </source>
</evidence>
<organism evidence="13 14">
    <name type="scientific">Tetranychus urticae</name>
    <name type="common">Two-spotted spider mite</name>
    <dbReference type="NCBI Taxonomy" id="32264"/>
    <lineage>
        <taxon>Eukaryota</taxon>
        <taxon>Metazoa</taxon>
        <taxon>Ecdysozoa</taxon>
        <taxon>Arthropoda</taxon>
        <taxon>Chelicerata</taxon>
        <taxon>Arachnida</taxon>
        <taxon>Acari</taxon>
        <taxon>Acariformes</taxon>
        <taxon>Trombidiformes</taxon>
        <taxon>Prostigmata</taxon>
        <taxon>Eleutherengona</taxon>
        <taxon>Raphignathae</taxon>
        <taxon>Tetranychoidea</taxon>
        <taxon>Tetranychidae</taxon>
        <taxon>Tetranychus</taxon>
    </lineage>
</organism>
<dbReference type="EnsemblMetazoa" id="tetur208g00010.1">
    <property type="protein sequence ID" value="tetur208g00010.1"/>
    <property type="gene ID" value="tetur208g00010"/>
</dbReference>
<dbReference type="eggNOG" id="KOG3389">
    <property type="taxonomic scope" value="Eukaryota"/>
</dbReference>
<dbReference type="InterPro" id="IPR038532">
    <property type="entry name" value="NDUFS4-like_sf"/>
</dbReference>
<evidence type="ECO:0000256" key="4">
    <source>
        <dbReference type="ARBA" id="ARBA00022448"/>
    </source>
</evidence>
<evidence type="ECO:0000313" key="14">
    <source>
        <dbReference type="Proteomes" id="UP000015104"/>
    </source>
</evidence>
<dbReference type="GO" id="GO:0005743">
    <property type="term" value="C:mitochondrial inner membrane"/>
    <property type="evidence" value="ECO:0007669"/>
    <property type="project" value="UniProtKB-SubCell"/>
</dbReference>
<evidence type="ECO:0000256" key="2">
    <source>
        <dbReference type="ARBA" id="ARBA00005882"/>
    </source>
</evidence>
<evidence type="ECO:0000313" key="13">
    <source>
        <dbReference type="EnsemblMetazoa" id="tetur208g00010.1"/>
    </source>
</evidence>
<feature type="chain" id="PRO_5004591882" description="NADH dehydrogenase [ubiquinone] iron-sulfur protein 4, mitochondrial" evidence="12">
    <location>
        <begin position="18"/>
        <end position="200"/>
    </location>
</feature>
<evidence type="ECO:0000256" key="1">
    <source>
        <dbReference type="ARBA" id="ARBA00003195"/>
    </source>
</evidence>
<accession>T1KSK9</accession>
<proteinExistence type="inferred from homology"/>
<evidence type="ECO:0000256" key="12">
    <source>
        <dbReference type="SAM" id="SignalP"/>
    </source>
</evidence>
<dbReference type="AlphaFoldDB" id="T1KSK9"/>
<reference evidence="14" key="1">
    <citation type="submission" date="2011-08" db="EMBL/GenBank/DDBJ databases">
        <authorList>
            <person name="Rombauts S."/>
        </authorList>
    </citation>
    <scope>NUCLEOTIDE SEQUENCE</scope>
    <source>
        <strain evidence="14">London</strain>
    </source>
</reference>
<evidence type="ECO:0000256" key="6">
    <source>
        <dbReference type="ARBA" id="ARBA00022792"/>
    </source>
</evidence>
<evidence type="ECO:0000256" key="10">
    <source>
        <dbReference type="ARBA" id="ARBA00023136"/>
    </source>
</evidence>
<dbReference type="InterPro" id="IPR006885">
    <property type="entry name" value="NADH_UbQ_FeS_4_mit-like"/>
</dbReference>
<keyword evidence="5 11" id="KW-0679">Respiratory chain</keyword>
<evidence type="ECO:0000256" key="9">
    <source>
        <dbReference type="ARBA" id="ARBA00023128"/>
    </source>
</evidence>
<keyword evidence="4 11" id="KW-0813">Transport</keyword>
<evidence type="ECO:0000256" key="8">
    <source>
        <dbReference type="ARBA" id="ARBA00022982"/>
    </source>
</evidence>
<dbReference type="PANTHER" id="PTHR12219">
    <property type="entry name" value="NADH-UBIQUINONE OXIDOREDUCTASE"/>
    <property type="match status" value="1"/>
</dbReference>
<dbReference type="OrthoDB" id="3089at2759"/>
<evidence type="ECO:0000256" key="3">
    <source>
        <dbReference type="ARBA" id="ARBA00015796"/>
    </source>
</evidence>
<keyword evidence="9 11" id="KW-0496">Mitochondrion</keyword>
<dbReference type="EMBL" id="CAEY01000498">
    <property type="status" value="NOT_ANNOTATED_CDS"/>
    <property type="molecule type" value="Genomic_DNA"/>
</dbReference>
<comment type="subcellular location">
    <subcellularLocation>
        <location evidence="11">Mitochondrion inner membrane</location>
        <topology evidence="11">Peripheral membrane protein</topology>
        <orientation evidence="11">Matrix side</orientation>
    </subcellularLocation>
</comment>
<comment type="function">
    <text evidence="1 11">Accessory subunit of the mitochondrial membrane respiratory chain NADH dehydrogenase (Complex I), that is believed not to be involved in catalysis. Complex I functions in the transfer of electrons from NADH to the respiratory chain. The immediate electron acceptor for the enzyme is believed to be ubiquinone.</text>
</comment>
<keyword evidence="7 11" id="KW-0809">Transit peptide</keyword>